<dbReference type="EMBL" id="QZCG01000002">
    <property type="protein sequence ID" value="RJE88120.1"/>
    <property type="molecule type" value="Genomic_DNA"/>
</dbReference>
<reference evidence="2" key="1">
    <citation type="submission" date="2018-09" db="EMBL/GenBank/DDBJ databases">
        <title>Acidovorax cavernicola nov. sp. isolated from Gruta de las Maravillas (Aracena, Spain).</title>
        <authorList>
            <person name="Jurado V."/>
            <person name="Gutierrez-Patricio S."/>
            <person name="Gonzalez-Pimentel J.L."/>
            <person name="Miller A.Z."/>
            <person name="Laiz L."/>
            <person name="Saiz-Jimenez C."/>
        </authorList>
    </citation>
    <scope>NUCLEOTIDE SEQUENCE [LARGE SCALE GENOMIC DNA]</scope>
    <source>
        <strain evidence="2">1011MAR3C25</strain>
    </source>
</reference>
<dbReference type="RefSeq" id="WP_119746239.1">
    <property type="nucleotide sequence ID" value="NZ_QZCG01000002.1"/>
</dbReference>
<sequence>MQPRPQSGPHFWLRAALWFTTAKLRVPGPVTNSIGHGWDIRTAAPKWVCVWHSYPEAQRQLRTIVMPRPRRGRFDPVWQALLHQSLYDFGLRRDEPNARLFAQAKSEFFARLAPPWTNLMAGPYK</sequence>
<evidence type="ECO:0000313" key="1">
    <source>
        <dbReference type="EMBL" id="RJE88120.1"/>
    </source>
</evidence>
<dbReference type="OrthoDB" id="7779240at2"/>
<evidence type="ECO:0000313" key="2">
    <source>
        <dbReference type="Proteomes" id="UP000284202"/>
    </source>
</evidence>
<accession>A0A418T4T9</accession>
<name>A0A418T4T9_9RHOB</name>
<keyword evidence="2" id="KW-1185">Reference proteome</keyword>
<dbReference type="AlphaFoldDB" id="A0A418T4T9"/>
<comment type="caution">
    <text evidence="1">The sequence shown here is derived from an EMBL/GenBank/DDBJ whole genome shotgun (WGS) entry which is preliminary data.</text>
</comment>
<gene>
    <name evidence="1" type="ORF">D3P04_04190</name>
</gene>
<dbReference type="Proteomes" id="UP000284202">
    <property type="component" value="Unassembled WGS sequence"/>
</dbReference>
<proteinExistence type="predicted"/>
<organism evidence="1 2">
    <name type="scientific">Paracoccus onubensis</name>
    <dbReference type="NCBI Taxonomy" id="1675788"/>
    <lineage>
        <taxon>Bacteria</taxon>
        <taxon>Pseudomonadati</taxon>
        <taxon>Pseudomonadota</taxon>
        <taxon>Alphaproteobacteria</taxon>
        <taxon>Rhodobacterales</taxon>
        <taxon>Paracoccaceae</taxon>
        <taxon>Paracoccus</taxon>
    </lineage>
</organism>
<protein>
    <submittedName>
        <fullName evidence="1">Uncharacterized protein</fullName>
    </submittedName>
</protein>